<evidence type="ECO:0000259" key="4">
    <source>
        <dbReference type="Pfam" id="PF24894"/>
    </source>
</evidence>
<evidence type="ECO:0000259" key="3">
    <source>
        <dbReference type="Pfam" id="PF00483"/>
    </source>
</evidence>
<dbReference type="CDD" id="cd04651">
    <property type="entry name" value="LbH_G1P_AT_C"/>
    <property type="match status" value="1"/>
</dbReference>
<dbReference type="NCBIfam" id="TIGR02092">
    <property type="entry name" value="glgD"/>
    <property type="match status" value="1"/>
</dbReference>
<dbReference type="Gene3D" id="3.90.550.10">
    <property type="entry name" value="Spore Coat Polysaccharide Biosynthesis Protein SpsA, Chain A"/>
    <property type="match status" value="1"/>
</dbReference>
<dbReference type="Pfam" id="PF00483">
    <property type="entry name" value="NTP_transferase"/>
    <property type="match status" value="1"/>
</dbReference>
<dbReference type="Proteomes" id="UP001596142">
    <property type="component" value="Unassembled WGS sequence"/>
</dbReference>
<dbReference type="CDD" id="cd02508">
    <property type="entry name" value="ADP_Glucose_PP"/>
    <property type="match status" value="1"/>
</dbReference>
<dbReference type="InterPro" id="IPR056818">
    <property type="entry name" value="GlmU/GlgC-like_hexapep"/>
</dbReference>
<evidence type="ECO:0000313" key="6">
    <source>
        <dbReference type="Proteomes" id="UP001596142"/>
    </source>
</evidence>
<protein>
    <submittedName>
        <fullName evidence="5">Glucose-1-phosphate adenylyltransferase subunit GlgD</fullName>
        <ecNumber evidence="5">2.7.7.27</ecNumber>
    </submittedName>
</protein>
<accession>A0ABW0YPM7</accession>
<dbReference type="InterPro" id="IPR011831">
    <property type="entry name" value="ADP-Glc_PPase"/>
</dbReference>
<dbReference type="Pfam" id="PF24894">
    <property type="entry name" value="Hexapep_GlmU"/>
    <property type="match status" value="1"/>
</dbReference>
<dbReference type="EMBL" id="JBHSOZ010000005">
    <property type="protein sequence ID" value="MFC5713721.1"/>
    <property type="molecule type" value="Genomic_DNA"/>
</dbReference>
<dbReference type="PANTHER" id="PTHR43523:SF6">
    <property type="entry name" value="GLYCOGEN BIOSYNTHESIS PROTEIN GLGD"/>
    <property type="match status" value="1"/>
</dbReference>
<name>A0ABW0YPM7_9BACI</name>
<dbReference type="InterPro" id="IPR011004">
    <property type="entry name" value="Trimer_LpxA-like_sf"/>
</dbReference>
<keyword evidence="5" id="KW-0548">Nucleotidyltransferase</keyword>
<keyword evidence="6" id="KW-1185">Reference proteome</keyword>
<dbReference type="SUPFAM" id="SSF51161">
    <property type="entry name" value="Trimeric LpxA-like enzymes"/>
    <property type="match status" value="1"/>
</dbReference>
<proteinExistence type="inferred from homology"/>
<dbReference type="RefSeq" id="WP_385941856.1">
    <property type="nucleotide sequence ID" value="NZ_JBHSOZ010000005.1"/>
</dbReference>
<evidence type="ECO:0000313" key="5">
    <source>
        <dbReference type="EMBL" id="MFC5713721.1"/>
    </source>
</evidence>
<dbReference type="EC" id="2.7.7.27" evidence="5"/>
<organism evidence="5 6">
    <name type="scientific">Thalassorhabdus alkalitolerans</name>
    <dbReference type="NCBI Taxonomy" id="2282697"/>
    <lineage>
        <taxon>Bacteria</taxon>
        <taxon>Bacillati</taxon>
        <taxon>Bacillota</taxon>
        <taxon>Bacilli</taxon>
        <taxon>Bacillales</taxon>
        <taxon>Bacillaceae</taxon>
        <taxon>Thalassorhabdus</taxon>
    </lineage>
</organism>
<reference evidence="6" key="1">
    <citation type="journal article" date="2019" name="Int. J. Syst. Evol. Microbiol.">
        <title>The Global Catalogue of Microorganisms (GCM) 10K type strain sequencing project: providing services to taxonomists for standard genome sequencing and annotation.</title>
        <authorList>
            <consortium name="The Broad Institute Genomics Platform"/>
            <consortium name="The Broad Institute Genome Sequencing Center for Infectious Disease"/>
            <person name="Wu L."/>
            <person name="Ma J."/>
        </authorList>
    </citation>
    <scope>NUCLEOTIDE SEQUENCE [LARGE SCALE GENOMIC DNA]</scope>
    <source>
        <strain evidence="6">CECT 7184</strain>
    </source>
</reference>
<dbReference type="InterPro" id="IPR011832">
    <property type="entry name" value="GlgDAde_trans"/>
</dbReference>
<evidence type="ECO:0000256" key="2">
    <source>
        <dbReference type="ARBA" id="ARBA00023056"/>
    </source>
</evidence>
<dbReference type="InterPro" id="IPR005835">
    <property type="entry name" value="NTP_transferase_dom"/>
</dbReference>
<feature type="domain" description="Glucose-1-phosphate adenylyltransferase/Bifunctional protein GlmU-like C-terminal hexapeptide" evidence="4">
    <location>
        <begin position="284"/>
        <end position="355"/>
    </location>
</feature>
<dbReference type="InterPro" id="IPR029044">
    <property type="entry name" value="Nucleotide-diphossugar_trans"/>
</dbReference>
<keyword evidence="2" id="KW-0320">Glycogen biosynthesis</keyword>
<comment type="similarity">
    <text evidence="1">Belongs to the bacterial/plant glucose-1-phosphate adenylyltransferase family.</text>
</comment>
<comment type="caution">
    <text evidence="5">The sequence shown here is derived from an EMBL/GenBank/DDBJ whole genome shotgun (WGS) entry which is preliminary data.</text>
</comment>
<dbReference type="SUPFAM" id="SSF53448">
    <property type="entry name" value="Nucleotide-diphospho-sugar transferases"/>
    <property type="match status" value="1"/>
</dbReference>
<dbReference type="PANTHER" id="PTHR43523">
    <property type="entry name" value="GLUCOSE-1-PHOSPHATE ADENYLYLTRANSFERASE-RELATED"/>
    <property type="match status" value="1"/>
</dbReference>
<keyword evidence="5" id="KW-0808">Transferase</keyword>
<gene>
    <name evidence="5" type="primary">glgD</name>
    <name evidence="5" type="ORF">ACFPU1_13095</name>
</gene>
<dbReference type="GO" id="GO:0008878">
    <property type="term" value="F:glucose-1-phosphate adenylyltransferase activity"/>
    <property type="evidence" value="ECO:0007669"/>
    <property type="project" value="UniProtKB-EC"/>
</dbReference>
<sequence length="369" mass="42089">MERMMGIINLDHEHDFLQELTYFRCGAAVPFGGRYRLIDFVLSNMVNSQIHDVALFTRYKYRSLMDHLGTGGEWDLDRKRGGLFILPPDWNDPSDISRGDLQHFHNNRDFLYRGGHAQYVLISGSQFIGNVDVQKAFRHHLETEADVTLISKQFEQREPEHAPCLKLETDEQGWVTDITHDQNNSHVFSGMYIIGKRLLLSLVDECIAYEKSSFFLDGIKRNLDRLHVQSYVFDGYAAIINSVESFYKHNMKLLNPEVYQNLFYGDQLIYTKVKDEPPAEYSPSSSISNSLIANGCKIDGEVENSILFRGVRVEKGAKVKNSIIMQKCKVKEGVHLENVILDKDAAVSTERTLIGGSEQPFVVAKSKTL</sequence>
<evidence type="ECO:0000256" key="1">
    <source>
        <dbReference type="ARBA" id="ARBA00010443"/>
    </source>
</evidence>
<dbReference type="Gene3D" id="2.160.10.10">
    <property type="entry name" value="Hexapeptide repeat proteins"/>
    <property type="match status" value="1"/>
</dbReference>
<feature type="domain" description="Nucleotidyl transferase" evidence="3">
    <location>
        <begin position="19"/>
        <end position="235"/>
    </location>
</feature>